<reference evidence="8" key="1">
    <citation type="submission" date="2023-07" db="EMBL/GenBank/DDBJ databases">
        <title>A chromosome-level genome assembly of Lolium multiflorum.</title>
        <authorList>
            <person name="Chen Y."/>
            <person name="Copetti D."/>
            <person name="Kolliker R."/>
            <person name="Studer B."/>
        </authorList>
    </citation>
    <scope>NUCLEOTIDE SEQUENCE</scope>
    <source>
        <strain evidence="8">02402/16</strain>
        <tissue evidence="8">Leaf</tissue>
    </source>
</reference>
<evidence type="ECO:0000256" key="4">
    <source>
        <dbReference type="ARBA" id="ARBA00023163"/>
    </source>
</evidence>
<dbReference type="Gene3D" id="2.170.150.80">
    <property type="entry name" value="NAC domain"/>
    <property type="match status" value="1"/>
</dbReference>
<keyword evidence="5" id="KW-0539">Nucleus</keyword>
<dbReference type="PROSITE" id="PS51005">
    <property type="entry name" value="NAC"/>
    <property type="match status" value="1"/>
</dbReference>
<evidence type="ECO:0000259" key="7">
    <source>
        <dbReference type="PROSITE" id="PS51005"/>
    </source>
</evidence>
<keyword evidence="2" id="KW-0805">Transcription regulation</keyword>
<dbReference type="SUPFAM" id="SSF101941">
    <property type="entry name" value="NAC domain"/>
    <property type="match status" value="1"/>
</dbReference>
<dbReference type="AlphaFoldDB" id="A0AAD8STW2"/>
<dbReference type="PANTHER" id="PTHR31719">
    <property type="entry name" value="NAC TRANSCRIPTION FACTOR 56"/>
    <property type="match status" value="1"/>
</dbReference>
<dbReference type="GO" id="GO:0003677">
    <property type="term" value="F:DNA binding"/>
    <property type="evidence" value="ECO:0007669"/>
    <property type="project" value="UniProtKB-KW"/>
</dbReference>
<evidence type="ECO:0000256" key="5">
    <source>
        <dbReference type="ARBA" id="ARBA00023242"/>
    </source>
</evidence>
<feature type="compositionally biased region" description="Basic and acidic residues" evidence="6">
    <location>
        <begin position="166"/>
        <end position="179"/>
    </location>
</feature>
<keyword evidence="9" id="KW-1185">Reference proteome</keyword>
<dbReference type="PANTHER" id="PTHR31719:SF88">
    <property type="entry name" value="OS07G0272700 PROTEIN"/>
    <property type="match status" value="1"/>
</dbReference>
<proteinExistence type="predicted"/>
<accession>A0AAD8STW2</accession>
<keyword evidence="4" id="KW-0804">Transcription</keyword>
<gene>
    <name evidence="8" type="ORF">QYE76_051690</name>
</gene>
<evidence type="ECO:0000256" key="3">
    <source>
        <dbReference type="ARBA" id="ARBA00023125"/>
    </source>
</evidence>
<dbReference type="GO" id="GO:0005634">
    <property type="term" value="C:nucleus"/>
    <property type="evidence" value="ECO:0007669"/>
    <property type="project" value="UniProtKB-SubCell"/>
</dbReference>
<comment type="subcellular location">
    <subcellularLocation>
        <location evidence="1">Nucleus</location>
    </subcellularLocation>
</comment>
<evidence type="ECO:0000313" key="9">
    <source>
        <dbReference type="Proteomes" id="UP001231189"/>
    </source>
</evidence>
<organism evidence="8 9">
    <name type="scientific">Lolium multiflorum</name>
    <name type="common">Italian ryegrass</name>
    <name type="synonym">Lolium perenne subsp. multiflorum</name>
    <dbReference type="NCBI Taxonomy" id="4521"/>
    <lineage>
        <taxon>Eukaryota</taxon>
        <taxon>Viridiplantae</taxon>
        <taxon>Streptophyta</taxon>
        <taxon>Embryophyta</taxon>
        <taxon>Tracheophyta</taxon>
        <taxon>Spermatophyta</taxon>
        <taxon>Magnoliopsida</taxon>
        <taxon>Liliopsida</taxon>
        <taxon>Poales</taxon>
        <taxon>Poaceae</taxon>
        <taxon>BOP clade</taxon>
        <taxon>Pooideae</taxon>
        <taxon>Poodae</taxon>
        <taxon>Poeae</taxon>
        <taxon>Poeae Chloroplast Group 2 (Poeae type)</taxon>
        <taxon>Loliodinae</taxon>
        <taxon>Loliinae</taxon>
        <taxon>Lolium</taxon>
    </lineage>
</organism>
<evidence type="ECO:0000256" key="1">
    <source>
        <dbReference type="ARBA" id="ARBA00004123"/>
    </source>
</evidence>
<dbReference type="Proteomes" id="UP001231189">
    <property type="component" value="Unassembled WGS sequence"/>
</dbReference>
<feature type="domain" description="NAC" evidence="7">
    <location>
        <begin position="9"/>
        <end position="160"/>
    </location>
</feature>
<dbReference type="Pfam" id="PF02365">
    <property type="entry name" value="NAM"/>
    <property type="match status" value="1"/>
</dbReference>
<evidence type="ECO:0000313" key="8">
    <source>
        <dbReference type="EMBL" id="KAK1663531.1"/>
    </source>
</evidence>
<evidence type="ECO:0000256" key="6">
    <source>
        <dbReference type="SAM" id="MobiDB-lite"/>
    </source>
</evidence>
<keyword evidence="3" id="KW-0238">DNA-binding</keyword>
<dbReference type="InterPro" id="IPR003441">
    <property type="entry name" value="NAC-dom"/>
</dbReference>
<sequence length="349" mass="38292">MEDVLGLDLSPGLKFDPDDDELVELYLLRRILSQPLPLERVICEDDPLSAAPSELLKKHKRKDDAFFFANGQTKHDKGNRQKRTCVGGGTWEGQKPIVDGERLRVPGIGGTDEITWRKYMLNFHRKGEKGSTGWVMHEYSITAPDHLASSSQRLYRIRLSGHGRNSRRERGDDGGAQERADDEPDLISAANSVFPAAEVVDDGSAWPATTSYSDQVYEYEYGWSFPGADVGGYTGPNATPSPDQGAPSMMNEYGGGAAPAVESLPPFGQGSFSGDELVMDFELPGQQDLNIDEFMDFELPDQLNFSIDELLDFVAPSASSEAPLLDQYSSAGVQMQSSMPAQGILQLDF</sequence>
<dbReference type="InterPro" id="IPR036093">
    <property type="entry name" value="NAC_dom_sf"/>
</dbReference>
<comment type="caution">
    <text evidence="8">The sequence shown here is derived from an EMBL/GenBank/DDBJ whole genome shotgun (WGS) entry which is preliminary data.</text>
</comment>
<protein>
    <recommendedName>
        <fullName evidence="7">NAC domain-containing protein</fullName>
    </recommendedName>
</protein>
<name>A0AAD8STW2_LOLMU</name>
<feature type="region of interest" description="Disordered" evidence="6">
    <location>
        <begin position="159"/>
        <end position="185"/>
    </location>
</feature>
<dbReference type="EMBL" id="JAUUTY010000003">
    <property type="protein sequence ID" value="KAK1663531.1"/>
    <property type="molecule type" value="Genomic_DNA"/>
</dbReference>
<evidence type="ECO:0000256" key="2">
    <source>
        <dbReference type="ARBA" id="ARBA00023015"/>
    </source>
</evidence>
<dbReference type="GO" id="GO:0006355">
    <property type="term" value="P:regulation of DNA-templated transcription"/>
    <property type="evidence" value="ECO:0007669"/>
    <property type="project" value="InterPro"/>
</dbReference>